<dbReference type="Proteomes" id="UP000006034">
    <property type="component" value="Unassembled WGS sequence"/>
</dbReference>
<dbReference type="STRING" id="563192.HMPREF0179_01803"/>
<reference evidence="1 2" key="2">
    <citation type="submission" date="2013-04" db="EMBL/GenBank/DDBJ databases">
        <title>The Genome Sequence of Bilophila wadsworthia 3_1_6.</title>
        <authorList>
            <consortium name="The Broad Institute Genomics Platform"/>
            <person name="Earl A."/>
            <person name="Ward D."/>
            <person name="Feldgarden M."/>
            <person name="Gevers D."/>
            <person name="Sibley C."/>
            <person name="Strauss J."/>
            <person name="Allen-Vercoe E."/>
            <person name="Walker B."/>
            <person name="Young S."/>
            <person name="Zeng Q."/>
            <person name="Gargeya S."/>
            <person name="Fitzgerald M."/>
            <person name="Haas B."/>
            <person name="Abouelleil A."/>
            <person name="Allen A.W."/>
            <person name="Alvarado L."/>
            <person name="Arachchi H.M."/>
            <person name="Berlin A.M."/>
            <person name="Chapman S.B."/>
            <person name="Gainer-Dewar J."/>
            <person name="Goldberg J."/>
            <person name="Griggs A."/>
            <person name="Gujja S."/>
            <person name="Hansen M."/>
            <person name="Howarth C."/>
            <person name="Imamovic A."/>
            <person name="Ireland A."/>
            <person name="Larimer J."/>
            <person name="McCowan C."/>
            <person name="Murphy C."/>
            <person name="Pearson M."/>
            <person name="Poon T.W."/>
            <person name="Priest M."/>
            <person name="Roberts A."/>
            <person name="Saif S."/>
            <person name="Shea T."/>
            <person name="Sisk P."/>
            <person name="Sykes S."/>
            <person name="Wortman J."/>
            <person name="Nusbaum C."/>
            <person name="Birren B."/>
        </authorList>
    </citation>
    <scope>NUCLEOTIDE SEQUENCE [LARGE SCALE GENOMIC DNA]</scope>
    <source>
        <strain evidence="1 2">3_1_6</strain>
    </source>
</reference>
<reference evidence="1 2" key="1">
    <citation type="submission" date="2010-10" db="EMBL/GenBank/DDBJ databases">
        <authorList>
            <consortium name="The Broad Institute Genome Sequencing Platform"/>
            <person name="Ward D."/>
            <person name="Earl A."/>
            <person name="Feldgarden M."/>
            <person name="Young S.K."/>
            <person name="Gargeya S."/>
            <person name="Zeng Q."/>
            <person name="Alvarado L."/>
            <person name="Berlin A."/>
            <person name="Bochicchio J."/>
            <person name="Chapman S.B."/>
            <person name="Chen Z."/>
            <person name="Freedman E."/>
            <person name="Gellesch M."/>
            <person name="Goldberg J."/>
            <person name="Griggs A."/>
            <person name="Gujja S."/>
            <person name="Heilman E."/>
            <person name="Heiman D."/>
            <person name="Howarth C."/>
            <person name="Mehta T."/>
            <person name="Neiman D."/>
            <person name="Pearson M."/>
            <person name="Roberts A."/>
            <person name="Saif S."/>
            <person name="Shea T."/>
            <person name="Shenoy N."/>
            <person name="Sisk P."/>
            <person name="Stolte C."/>
            <person name="Sykes S."/>
            <person name="White J."/>
            <person name="Yandava C."/>
            <person name="Allen-Vercoe E."/>
            <person name="Sibley C."/>
            <person name="Ambrose C.E."/>
            <person name="Strauss J."/>
            <person name="Daigneault M."/>
            <person name="Haas B."/>
            <person name="Nusbaum C."/>
            <person name="Birren B."/>
        </authorList>
    </citation>
    <scope>NUCLEOTIDE SEQUENCE [LARGE SCALE GENOMIC DNA]</scope>
    <source>
        <strain evidence="1 2">3_1_6</strain>
    </source>
</reference>
<name>E5Y6J0_BILW3</name>
<organism evidence="1 2">
    <name type="scientific">Bilophila wadsworthia (strain 3_1_6)</name>
    <dbReference type="NCBI Taxonomy" id="563192"/>
    <lineage>
        <taxon>Bacteria</taxon>
        <taxon>Pseudomonadati</taxon>
        <taxon>Thermodesulfobacteriota</taxon>
        <taxon>Desulfovibrionia</taxon>
        <taxon>Desulfovibrionales</taxon>
        <taxon>Desulfovibrionaceae</taxon>
        <taxon>Bilophila</taxon>
    </lineage>
</organism>
<dbReference type="GeneID" id="78087482"/>
<dbReference type="RefSeq" id="WP_005027391.1">
    <property type="nucleotide sequence ID" value="NZ_KE150240.1"/>
</dbReference>
<accession>E5Y6J0</accession>
<keyword evidence="2" id="KW-1185">Reference proteome</keyword>
<dbReference type="HOGENOM" id="CLU_2680314_0_0_7"/>
<proteinExistence type="predicted"/>
<gene>
    <name evidence="1" type="ORF">HMPREF0179_01803</name>
</gene>
<protein>
    <submittedName>
        <fullName evidence="1">Uncharacterized protein</fullName>
    </submittedName>
</protein>
<comment type="caution">
    <text evidence="1">The sequence shown here is derived from an EMBL/GenBank/DDBJ whole genome shotgun (WGS) entry which is preliminary data.</text>
</comment>
<evidence type="ECO:0000313" key="1">
    <source>
        <dbReference type="EMBL" id="EFV44462.1"/>
    </source>
</evidence>
<evidence type="ECO:0000313" key="2">
    <source>
        <dbReference type="Proteomes" id="UP000006034"/>
    </source>
</evidence>
<dbReference type="EMBL" id="ADCP02000003">
    <property type="protein sequence ID" value="EFV44462.1"/>
    <property type="molecule type" value="Genomic_DNA"/>
</dbReference>
<sequence>MPNKLEQAQEALAKVEAHMETLTPQTQARHMAERVRDNLAACIAMAQCNPKAGEILMPNVLTAAHEYLSGLGKN</sequence>
<dbReference type="AlphaFoldDB" id="E5Y6J0"/>